<sequence>MTARGSKLDRLKRRSSEIATRSTLYLRPKVRSVIGILLIIGGILGFLPILGFWMIPLGVSLIVADIRYFRRAGKPRSETPSHPGDRS</sequence>
<keyword evidence="3" id="KW-1185">Reference proteome</keyword>
<evidence type="ECO:0000313" key="3">
    <source>
        <dbReference type="Proteomes" id="UP001138661"/>
    </source>
</evidence>
<gene>
    <name evidence="2" type="ORF">KX928_00265</name>
</gene>
<evidence type="ECO:0000313" key="2">
    <source>
        <dbReference type="EMBL" id="MBW4706212.1"/>
    </source>
</evidence>
<dbReference type="Proteomes" id="UP001138661">
    <property type="component" value="Unassembled WGS sequence"/>
</dbReference>
<reference evidence="2" key="1">
    <citation type="submission" date="2021-07" db="EMBL/GenBank/DDBJ databases">
        <title>Roseobacter insulae sp. nov., isolated from a tidal flat.</title>
        <authorList>
            <person name="Park S."/>
            <person name="Yoon J.-H."/>
        </authorList>
    </citation>
    <scope>NUCLEOTIDE SEQUENCE</scope>
    <source>
        <strain evidence="2">YSTF-M11</strain>
    </source>
</reference>
<evidence type="ECO:0000256" key="1">
    <source>
        <dbReference type="SAM" id="Phobius"/>
    </source>
</evidence>
<feature type="transmembrane region" description="Helical" evidence="1">
    <location>
        <begin position="33"/>
        <end position="64"/>
    </location>
</feature>
<keyword evidence="1" id="KW-0812">Transmembrane</keyword>
<dbReference type="AlphaFoldDB" id="A0A9X1K170"/>
<dbReference type="RefSeq" id="WP_219497660.1">
    <property type="nucleotide sequence ID" value="NZ_JAHXDN010000001.1"/>
</dbReference>
<keyword evidence="1" id="KW-0472">Membrane</keyword>
<name>A0A9X1K170_9RHOB</name>
<keyword evidence="1" id="KW-1133">Transmembrane helix</keyword>
<accession>A0A9X1K170</accession>
<organism evidence="2 3">
    <name type="scientific">Roseobacter insulae</name>
    <dbReference type="NCBI Taxonomy" id="2859783"/>
    <lineage>
        <taxon>Bacteria</taxon>
        <taxon>Pseudomonadati</taxon>
        <taxon>Pseudomonadota</taxon>
        <taxon>Alphaproteobacteria</taxon>
        <taxon>Rhodobacterales</taxon>
        <taxon>Roseobacteraceae</taxon>
        <taxon>Roseobacter</taxon>
    </lineage>
</organism>
<comment type="caution">
    <text evidence="2">The sequence shown here is derived from an EMBL/GenBank/DDBJ whole genome shotgun (WGS) entry which is preliminary data.</text>
</comment>
<proteinExistence type="predicted"/>
<dbReference type="EMBL" id="JAHXDN010000001">
    <property type="protein sequence ID" value="MBW4706212.1"/>
    <property type="molecule type" value="Genomic_DNA"/>
</dbReference>
<protein>
    <submittedName>
        <fullName evidence="2">Uncharacterized protein</fullName>
    </submittedName>
</protein>